<evidence type="ECO:0000256" key="6">
    <source>
        <dbReference type="SAM" id="Phobius"/>
    </source>
</evidence>
<feature type="transmembrane region" description="Helical" evidence="6">
    <location>
        <begin position="159"/>
        <end position="181"/>
    </location>
</feature>
<accession>A0A1I7X8S7</accession>
<evidence type="ECO:0000256" key="3">
    <source>
        <dbReference type="ARBA" id="ARBA00022989"/>
    </source>
</evidence>
<keyword evidence="7" id="KW-0732">Signal</keyword>
<feature type="transmembrane region" description="Helical" evidence="6">
    <location>
        <begin position="123"/>
        <end position="147"/>
    </location>
</feature>
<evidence type="ECO:0000313" key="10">
    <source>
        <dbReference type="WBParaSite" id="Hba_13843"/>
    </source>
</evidence>
<keyword evidence="9" id="KW-1185">Reference proteome</keyword>
<keyword evidence="2 6" id="KW-0812">Transmembrane</keyword>
<feature type="region of interest" description="Disordered" evidence="5">
    <location>
        <begin position="36"/>
        <end position="60"/>
    </location>
</feature>
<evidence type="ECO:0000259" key="8">
    <source>
        <dbReference type="PROSITE" id="PS50262"/>
    </source>
</evidence>
<dbReference type="PANTHER" id="PTHR46895:SF5">
    <property type="entry name" value="G-PROTEIN COUPLED RECEPTORS FAMILY 1 PROFILE DOMAIN-CONTAINING PROTEIN"/>
    <property type="match status" value="1"/>
</dbReference>
<feature type="signal peptide" evidence="7">
    <location>
        <begin position="1"/>
        <end position="16"/>
    </location>
</feature>
<organism evidence="9 10">
    <name type="scientific">Heterorhabditis bacteriophora</name>
    <name type="common">Entomopathogenic nematode worm</name>
    <dbReference type="NCBI Taxonomy" id="37862"/>
    <lineage>
        <taxon>Eukaryota</taxon>
        <taxon>Metazoa</taxon>
        <taxon>Ecdysozoa</taxon>
        <taxon>Nematoda</taxon>
        <taxon>Chromadorea</taxon>
        <taxon>Rhabditida</taxon>
        <taxon>Rhabditina</taxon>
        <taxon>Rhabditomorpha</taxon>
        <taxon>Strongyloidea</taxon>
        <taxon>Heterorhabditidae</taxon>
        <taxon>Heterorhabditis</taxon>
    </lineage>
</organism>
<dbReference type="Gene3D" id="1.20.1070.10">
    <property type="entry name" value="Rhodopsin 7-helix transmembrane proteins"/>
    <property type="match status" value="1"/>
</dbReference>
<evidence type="ECO:0000256" key="2">
    <source>
        <dbReference type="ARBA" id="ARBA00022692"/>
    </source>
</evidence>
<dbReference type="SUPFAM" id="SSF81321">
    <property type="entry name" value="Family A G protein-coupled receptor-like"/>
    <property type="match status" value="1"/>
</dbReference>
<evidence type="ECO:0000313" key="9">
    <source>
        <dbReference type="Proteomes" id="UP000095283"/>
    </source>
</evidence>
<dbReference type="PRINTS" id="PR00237">
    <property type="entry name" value="GPCRRHODOPSN"/>
</dbReference>
<keyword evidence="3 6" id="KW-1133">Transmembrane helix</keyword>
<proteinExistence type="predicted"/>
<reference evidence="10" key="1">
    <citation type="submission" date="2016-11" db="UniProtKB">
        <authorList>
            <consortium name="WormBaseParasite"/>
        </authorList>
    </citation>
    <scope>IDENTIFICATION</scope>
</reference>
<feature type="domain" description="G-protein coupled receptors family 1 profile" evidence="8">
    <location>
        <begin position="140"/>
        <end position="360"/>
    </location>
</feature>
<protein>
    <submittedName>
        <fullName evidence="10">G_PROTEIN_RECEP_F1_2 domain-containing protein</fullName>
    </submittedName>
</protein>
<name>A0A1I7X8S7_HETBA</name>
<feature type="transmembrane region" description="Helical" evidence="6">
    <location>
        <begin position="312"/>
        <end position="337"/>
    </location>
</feature>
<dbReference type="PANTHER" id="PTHR46895">
    <property type="entry name" value="PROTEIN CBG20548-RELATED"/>
    <property type="match status" value="1"/>
</dbReference>
<evidence type="ECO:0000256" key="4">
    <source>
        <dbReference type="ARBA" id="ARBA00023136"/>
    </source>
</evidence>
<feature type="chain" id="PRO_5009311067" evidence="7">
    <location>
        <begin position="17"/>
        <end position="360"/>
    </location>
</feature>
<dbReference type="Proteomes" id="UP000095283">
    <property type="component" value="Unplaced"/>
</dbReference>
<evidence type="ECO:0000256" key="5">
    <source>
        <dbReference type="SAM" id="MobiDB-lite"/>
    </source>
</evidence>
<dbReference type="WBParaSite" id="Hba_13843">
    <property type="protein sequence ID" value="Hba_13843"/>
    <property type="gene ID" value="Hba_13843"/>
</dbReference>
<evidence type="ECO:0000256" key="7">
    <source>
        <dbReference type="SAM" id="SignalP"/>
    </source>
</evidence>
<feature type="compositionally biased region" description="Low complexity" evidence="5">
    <location>
        <begin position="36"/>
        <end position="53"/>
    </location>
</feature>
<feature type="transmembrane region" description="Helical" evidence="6">
    <location>
        <begin position="244"/>
        <end position="261"/>
    </location>
</feature>
<dbReference type="InterPro" id="IPR000276">
    <property type="entry name" value="GPCR_Rhodpsn"/>
</dbReference>
<comment type="subcellular location">
    <subcellularLocation>
        <location evidence="1">Membrane</location>
    </subcellularLocation>
</comment>
<dbReference type="PROSITE" id="PS50262">
    <property type="entry name" value="G_PROTEIN_RECEP_F1_2"/>
    <property type="match status" value="1"/>
</dbReference>
<sequence length="360" mass="40209">MFRLAVVALLAACAFAAPIESYEEIPAEYKVTLSLTNNSPKPPKTTSKPNSPSLPASSPMTRLRLSSRSTLRTSDQSHKIFFNHLINVSLSLKGSKLSDYIMNSTSHCIPEEQLRLSGSHLEFLLYTVFFPPLCIFGFIGNALTITVLVSNDVMSRANVFLACLAVCDMCFLILIIPHSMANFDLFALSYSFRYFYLPSKVHLIAFANWSSAVAIWLVVAVSFERVLGVRSPLHRLAVPSRGKLVYGLLLLLSACALLTFYNHVSHHCVVKAFCNGTQLMAICLDVNTTIWPGNRTNTFPPLLRQYVRWTNAANAAVVVIVPLILLVTLNAMLMYYVKKRLERDNISVTNWMISIKIRIP</sequence>
<keyword evidence="4 6" id="KW-0472">Membrane</keyword>
<dbReference type="GO" id="GO:0004930">
    <property type="term" value="F:G protein-coupled receptor activity"/>
    <property type="evidence" value="ECO:0007669"/>
    <property type="project" value="InterPro"/>
</dbReference>
<dbReference type="GO" id="GO:0016020">
    <property type="term" value="C:membrane"/>
    <property type="evidence" value="ECO:0007669"/>
    <property type="project" value="UniProtKB-SubCell"/>
</dbReference>
<dbReference type="InterPro" id="IPR017452">
    <property type="entry name" value="GPCR_Rhodpsn_7TM"/>
</dbReference>
<evidence type="ECO:0000256" key="1">
    <source>
        <dbReference type="ARBA" id="ARBA00004370"/>
    </source>
</evidence>
<dbReference type="AlphaFoldDB" id="A0A1I7X8S7"/>
<feature type="transmembrane region" description="Helical" evidence="6">
    <location>
        <begin position="201"/>
        <end position="223"/>
    </location>
</feature>